<dbReference type="InterPro" id="IPR050226">
    <property type="entry name" value="NagZ_Beta-hexosaminidase"/>
</dbReference>
<accession>A0ABD8AVH5</accession>
<comment type="similarity">
    <text evidence="2">Belongs to the glycosyl hydrolase 3 family.</text>
</comment>
<evidence type="ECO:0000256" key="5">
    <source>
        <dbReference type="ARBA" id="ARBA00023295"/>
    </source>
</evidence>
<evidence type="ECO:0000313" key="8">
    <source>
        <dbReference type="Proteomes" id="UP001364764"/>
    </source>
</evidence>
<dbReference type="InterPro" id="IPR001764">
    <property type="entry name" value="Glyco_hydro_3_N"/>
</dbReference>
<dbReference type="PANTHER" id="PTHR30480">
    <property type="entry name" value="BETA-HEXOSAMINIDASE-RELATED"/>
    <property type="match status" value="1"/>
</dbReference>
<evidence type="ECO:0000256" key="1">
    <source>
        <dbReference type="ARBA" id="ARBA00001231"/>
    </source>
</evidence>
<sequence>MLNYNLLRGNPFYLDEGDIQWVEGTLGEMTLEAKVGQLFCMHGISGHRDMLDRFLEDIQPGGFMFRPEDKESIADVHRYLQERSTIPLLLAANLENGGGGIAIDGTVFANNMQVAATGEPEMARRLGMIAAREGKAVGCNWSFAPVVDIDLNFRNPVTNTRTFGSNADTVLVMSQAYTESLQAHGLAASVKHFPGDGVDGRDQHLLTSVNTLTIEEWDTTFGQVYKGLIEEGAKTVMAGHIRLPAYSKKLNPKLRDEEIMPATLSRELLVGLLREQLGFQGLIVSDSTMMAGFTMALPREQAVPQCIEAGCDMFLFTRDVREDIGYMYQGIQSGQLTLERLDEAVTRILALKASLGLHKQPREALVPHKGALSVIGCAEHREWAKEAADKAVTLVKDIDAILPLHPISTKRVLLVPVESNSSLLKNEGFYSSTIADTMTKHLREQGFEVRLFEPGRQQHAAFMESVEAVRQRTDLVIYALNMPSSSLKPSIRLEWSEPFIENLPWFIQELPTVFVSFANPYHLYDVPRAKVFINAYSASEDTVRAVVSKLIGETPFEGISPVDPYCGSWDARL</sequence>
<dbReference type="Gene3D" id="3.40.50.1700">
    <property type="entry name" value="Glycoside hydrolase family 3 C-terminal domain"/>
    <property type="match status" value="1"/>
</dbReference>
<protein>
    <recommendedName>
        <fullName evidence="3">beta-N-acetylhexosaminidase</fullName>
        <ecNumber evidence="3">3.2.1.52</ecNumber>
    </recommendedName>
</protein>
<dbReference type="InterPro" id="IPR017853">
    <property type="entry name" value="GH"/>
</dbReference>
<evidence type="ECO:0000259" key="6">
    <source>
        <dbReference type="Pfam" id="PF00933"/>
    </source>
</evidence>
<evidence type="ECO:0000256" key="3">
    <source>
        <dbReference type="ARBA" id="ARBA00012663"/>
    </source>
</evidence>
<organism evidence="7 8">
    <name type="scientific">Paenibacillus amylolyticus</name>
    <dbReference type="NCBI Taxonomy" id="1451"/>
    <lineage>
        <taxon>Bacteria</taxon>
        <taxon>Bacillati</taxon>
        <taxon>Bacillota</taxon>
        <taxon>Bacilli</taxon>
        <taxon>Bacillales</taxon>
        <taxon>Paenibacillaceae</taxon>
        <taxon>Paenibacillus</taxon>
    </lineage>
</organism>
<dbReference type="RefSeq" id="WP_338707712.1">
    <property type="nucleotide sequence ID" value="NZ_CP145892.1"/>
</dbReference>
<dbReference type="AlphaFoldDB" id="A0ABD8AVH5"/>
<dbReference type="InterPro" id="IPR036962">
    <property type="entry name" value="Glyco_hydro_3_N_sf"/>
</dbReference>
<evidence type="ECO:0000256" key="4">
    <source>
        <dbReference type="ARBA" id="ARBA00022801"/>
    </source>
</evidence>
<dbReference type="Gene3D" id="3.20.20.300">
    <property type="entry name" value="Glycoside hydrolase, family 3, N-terminal domain"/>
    <property type="match status" value="1"/>
</dbReference>
<reference evidence="7 8" key="1">
    <citation type="submission" date="2024-02" db="EMBL/GenBank/DDBJ databases">
        <title>Complete sequences of two Paenibacillus sp. strains and one Lysinibacillus strain isolated from the environment on STAA medium highlight biotechnological potential.</title>
        <authorList>
            <person name="Attere S.A."/>
            <person name="Piche L.C."/>
            <person name="Intertaglia L."/>
            <person name="Lami R."/>
            <person name="Charette S.J."/>
            <person name="Vincent A.T."/>
        </authorList>
    </citation>
    <scope>NUCLEOTIDE SEQUENCE [LARGE SCALE GENOMIC DNA]</scope>
    <source>
        <strain evidence="7 8">Y5S-7</strain>
    </source>
</reference>
<dbReference type="Proteomes" id="UP001364764">
    <property type="component" value="Chromosome"/>
</dbReference>
<dbReference type="EMBL" id="CP145892">
    <property type="protein sequence ID" value="WWP21261.1"/>
    <property type="molecule type" value="Genomic_DNA"/>
</dbReference>
<name>A0ABD8AVH5_PAEAM</name>
<gene>
    <name evidence="7" type="ORF">V6668_03460</name>
</gene>
<feature type="domain" description="Glycoside hydrolase family 3 N-terminal" evidence="6">
    <location>
        <begin position="30"/>
        <end position="350"/>
    </location>
</feature>
<dbReference type="GeneID" id="93474491"/>
<proteinExistence type="inferred from homology"/>
<keyword evidence="5" id="KW-0326">Glycosidase</keyword>
<dbReference type="PANTHER" id="PTHR30480:SF13">
    <property type="entry name" value="BETA-HEXOSAMINIDASE"/>
    <property type="match status" value="1"/>
</dbReference>
<dbReference type="SUPFAM" id="SSF51445">
    <property type="entry name" value="(Trans)glycosidases"/>
    <property type="match status" value="1"/>
</dbReference>
<dbReference type="PRINTS" id="PR00133">
    <property type="entry name" value="GLHYDRLASE3"/>
</dbReference>
<evidence type="ECO:0000256" key="2">
    <source>
        <dbReference type="ARBA" id="ARBA00005336"/>
    </source>
</evidence>
<comment type="catalytic activity">
    <reaction evidence="1">
        <text>Hydrolysis of terminal non-reducing N-acetyl-D-hexosamine residues in N-acetyl-beta-D-hexosaminides.</text>
        <dbReference type="EC" id="3.2.1.52"/>
    </reaction>
</comment>
<dbReference type="GO" id="GO:0004563">
    <property type="term" value="F:beta-N-acetylhexosaminidase activity"/>
    <property type="evidence" value="ECO:0007669"/>
    <property type="project" value="UniProtKB-EC"/>
</dbReference>
<keyword evidence="4 7" id="KW-0378">Hydrolase</keyword>
<dbReference type="Pfam" id="PF00933">
    <property type="entry name" value="Glyco_hydro_3"/>
    <property type="match status" value="1"/>
</dbReference>
<dbReference type="EC" id="3.2.1.52" evidence="3"/>
<evidence type="ECO:0000313" key="7">
    <source>
        <dbReference type="EMBL" id="WWP21261.1"/>
    </source>
</evidence>
<dbReference type="InterPro" id="IPR036881">
    <property type="entry name" value="Glyco_hydro_3_C_sf"/>
</dbReference>